<dbReference type="EMBL" id="BNJK01000001">
    <property type="protein sequence ID" value="GHO95508.1"/>
    <property type="molecule type" value="Genomic_DNA"/>
</dbReference>
<protein>
    <recommendedName>
        <fullName evidence="1">Menorin-like domain-containing protein</fullName>
    </recommendedName>
</protein>
<dbReference type="GO" id="GO:0005615">
    <property type="term" value="C:extracellular space"/>
    <property type="evidence" value="ECO:0007669"/>
    <property type="project" value="TreeGrafter"/>
</dbReference>
<proteinExistence type="predicted"/>
<reference evidence="2" key="1">
    <citation type="submission" date="2020-10" db="EMBL/GenBank/DDBJ databases">
        <title>Taxonomic study of unclassified bacteria belonging to the class Ktedonobacteria.</title>
        <authorList>
            <person name="Yabe S."/>
            <person name="Wang C.M."/>
            <person name="Zheng Y."/>
            <person name="Sakai Y."/>
            <person name="Cavaletti L."/>
            <person name="Monciardini P."/>
            <person name="Donadio S."/>
        </authorList>
    </citation>
    <scope>NUCLEOTIDE SEQUENCE</scope>
    <source>
        <strain evidence="2">ID150040</strain>
    </source>
</reference>
<dbReference type="RefSeq" id="WP_220206181.1">
    <property type="nucleotide sequence ID" value="NZ_BNJK01000001.1"/>
</dbReference>
<evidence type="ECO:0000313" key="2">
    <source>
        <dbReference type="EMBL" id="GHO95508.1"/>
    </source>
</evidence>
<dbReference type="AlphaFoldDB" id="A0A8J3IKK4"/>
<dbReference type="PANTHER" id="PTHR21184:SF6">
    <property type="entry name" value="CONSERVED PLASMA MEMBRANE PROTEIN"/>
    <property type="match status" value="1"/>
</dbReference>
<comment type="caution">
    <text evidence="2">The sequence shown here is derived from an EMBL/GenBank/DDBJ whole genome shotgun (WGS) entry which is preliminary data.</text>
</comment>
<evidence type="ECO:0000313" key="3">
    <source>
        <dbReference type="Proteomes" id="UP000597444"/>
    </source>
</evidence>
<dbReference type="Pfam" id="PF10223">
    <property type="entry name" value="Menorin_N"/>
    <property type="match status" value="1"/>
</dbReference>
<feature type="domain" description="Menorin-like" evidence="1">
    <location>
        <begin position="19"/>
        <end position="237"/>
    </location>
</feature>
<evidence type="ECO:0000259" key="1">
    <source>
        <dbReference type="Pfam" id="PF10223"/>
    </source>
</evidence>
<dbReference type="InterPro" id="IPR019356">
    <property type="entry name" value="Menorin_dom"/>
</dbReference>
<keyword evidence="3" id="KW-1185">Reference proteome</keyword>
<dbReference type="Proteomes" id="UP000597444">
    <property type="component" value="Unassembled WGS sequence"/>
</dbReference>
<accession>A0A8J3IKK4</accession>
<sequence length="244" mass="27176">MNTLISYLREHYPIDRLGDVTWAHAVNSKARLKRFLNDPETMVLEADICISPRGDAVAAHPPVNDSDLSFDELVEAVASSKQGIKLDFKDAEIVIPCLVKLKELNLSQPVLLNADIFQGGGGYRPKFSAVGFLALCRKLYPQGIVSLGWTTTSGPDAAYTGEHIDEALELCRGVQQATFAVRASLLTASWRHLARLLQSEGYSLTIWNAEPVEQELLVWMRENTDPTRTLYDLSDHVKNPIRGW</sequence>
<organism evidence="2 3">
    <name type="scientific">Reticulibacter mediterranei</name>
    <dbReference type="NCBI Taxonomy" id="2778369"/>
    <lineage>
        <taxon>Bacteria</taxon>
        <taxon>Bacillati</taxon>
        <taxon>Chloroflexota</taxon>
        <taxon>Ktedonobacteria</taxon>
        <taxon>Ktedonobacterales</taxon>
        <taxon>Reticulibacteraceae</taxon>
        <taxon>Reticulibacter</taxon>
    </lineage>
</organism>
<dbReference type="PANTHER" id="PTHR21184">
    <property type="entry name" value="MENORIN (DENDRITIC BRANCHING PROTEIN)"/>
    <property type="match status" value="1"/>
</dbReference>
<name>A0A8J3IKK4_9CHLR</name>
<gene>
    <name evidence="2" type="ORF">KSF_055560</name>
</gene>